<dbReference type="InterPro" id="IPR004942">
    <property type="entry name" value="Roadblock/LAMTOR2_dom"/>
</dbReference>
<proteinExistence type="predicted"/>
<accession>A0ABV3EYE5</accession>
<dbReference type="EMBL" id="JBEZNA010000105">
    <property type="protein sequence ID" value="MEU9581214.1"/>
    <property type="molecule type" value="Genomic_DNA"/>
</dbReference>
<evidence type="ECO:0000259" key="2">
    <source>
        <dbReference type="SMART" id="SM00960"/>
    </source>
</evidence>
<dbReference type="SUPFAM" id="SSF103196">
    <property type="entry name" value="Roadblock/LC7 domain"/>
    <property type="match status" value="1"/>
</dbReference>
<keyword evidence="4" id="KW-1185">Reference proteome</keyword>
<evidence type="ECO:0000313" key="4">
    <source>
        <dbReference type="Proteomes" id="UP001551584"/>
    </source>
</evidence>
<dbReference type="RefSeq" id="WP_359277635.1">
    <property type="nucleotide sequence ID" value="NZ_JBEZNA010000105.1"/>
</dbReference>
<protein>
    <submittedName>
        <fullName evidence="3">Roadblock/LC7 domain-containing protein</fullName>
    </submittedName>
</protein>
<reference evidence="3 4" key="1">
    <citation type="submission" date="2024-06" db="EMBL/GenBank/DDBJ databases">
        <title>The Natural Products Discovery Center: Release of the First 8490 Sequenced Strains for Exploring Actinobacteria Biosynthetic Diversity.</title>
        <authorList>
            <person name="Kalkreuter E."/>
            <person name="Kautsar S.A."/>
            <person name="Yang D."/>
            <person name="Bader C.D."/>
            <person name="Teijaro C.N."/>
            <person name="Fluegel L."/>
            <person name="Davis C.M."/>
            <person name="Simpson J.R."/>
            <person name="Lauterbach L."/>
            <person name="Steele A.D."/>
            <person name="Gui C."/>
            <person name="Meng S."/>
            <person name="Li G."/>
            <person name="Viehrig K."/>
            <person name="Ye F."/>
            <person name="Su P."/>
            <person name="Kiefer A.F."/>
            <person name="Nichols A."/>
            <person name="Cepeda A.J."/>
            <person name="Yan W."/>
            <person name="Fan B."/>
            <person name="Jiang Y."/>
            <person name="Adhikari A."/>
            <person name="Zheng C.-J."/>
            <person name="Schuster L."/>
            <person name="Cowan T.M."/>
            <person name="Smanski M.J."/>
            <person name="Chevrette M.G."/>
            <person name="De Carvalho L.P.S."/>
            <person name="Shen B."/>
        </authorList>
    </citation>
    <scope>NUCLEOTIDE SEQUENCE [LARGE SCALE GENOMIC DNA]</scope>
    <source>
        <strain evidence="3 4">NPDC048117</strain>
    </source>
</reference>
<organism evidence="3 4">
    <name type="scientific">Streptomyces chilikensis</name>
    <dbReference type="NCBI Taxonomy" id="1194079"/>
    <lineage>
        <taxon>Bacteria</taxon>
        <taxon>Bacillati</taxon>
        <taxon>Actinomycetota</taxon>
        <taxon>Actinomycetes</taxon>
        <taxon>Kitasatosporales</taxon>
        <taxon>Streptomycetaceae</taxon>
        <taxon>Streptomyces</taxon>
    </lineage>
</organism>
<dbReference type="Pfam" id="PF03259">
    <property type="entry name" value="Robl_LC7"/>
    <property type="match status" value="1"/>
</dbReference>
<feature type="domain" description="Roadblock/LAMTOR2" evidence="2">
    <location>
        <begin position="22"/>
        <end position="110"/>
    </location>
</feature>
<evidence type="ECO:0000313" key="3">
    <source>
        <dbReference type="EMBL" id="MEU9581214.1"/>
    </source>
</evidence>
<evidence type="ECO:0000256" key="1">
    <source>
        <dbReference type="SAM" id="MobiDB-lite"/>
    </source>
</evidence>
<dbReference type="Proteomes" id="UP001551584">
    <property type="component" value="Unassembled WGS sequence"/>
</dbReference>
<dbReference type="SMART" id="SM00960">
    <property type="entry name" value="Robl_LC7"/>
    <property type="match status" value="1"/>
</dbReference>
<name>A0ABV3EYE5_9ACTN</name>
<sequence>MIRVLRQRSERKQRPAAEAEVRAELRRLRSRLPRLTGALATCADGTVLADDAPGVATEEAAALTSAVLAAVLRLADGTGRGTPCELVVRGESGYLATYAAGRSTVLTLLAEDGVNLGRLHLEGRRCAARIGELVDRQAPVPPAPGPAPHSPAPATAAATVPGAAGAPATTAPAPTRAHPSRTAGTAAPTTHS</sequence>
<gene>
    <name evidence="3" type="ORF">AB0D95_28755</name>
</gene>
<feature type="region of interest" description="Disordered" evidence="1">
    <location>
        <begin position="137"/>
        <end position="192"/>
    </location>
</feature>
<dbReference type="Gene3D" id="3.30.450.30">
    <property type="entry name" value="Dynein light chain 2a, cytoplasmic"/>
    <property type="match status" value="1"/>
</dbReference>
<feature type="compositionally biased region" description="Pro residues" evidence="1">
    <location>
        <begin position="139"/>
        <end position="151"/>
    </location>
</feature>
<comment type="caution">
    <text evidence="3">The sequence shown here is derived from an EMBL/GenBank/DDBJ whole genome shotgun (WGS) entry which is preliminary data.</text>
</comment>
<feature type="compositionally biased region" description="Low complexity" evidence="1">
    <location>
        <begin position="152"/>
        <end position="183"/>
    </location>
</feature>